<accession>A0A1H8VWI6</accession>
<reference evidence="2 3" key="1">
    <citation type="submission" date="2016-10" db="EMBL/GenBank/DDBJ databases">
        <authorList>
            <person name="de Groot N.N."/>
        </authorList>
    </citation>
    <scope>NUCLEOTIDE SEQUENCE [LARGE SCALE GENOMIC DNA]</scope>
    <source>
        <strain evidence="2 3">DSM 44993</strain>
    </source>
</reference>
<feature type="compositionally biased region" description="Basic and acidic residues" evidence="1">
    <location>
        <begin position="79"/>
        <end position="91"/>
    </location>
</feature>
<gene>
    <name evidence="2" type="ORF">SAMN04489732_104350</name>
</gene>
<sequence>MRGQLRSAVPVAAGTAAAQPAASAGGPVVLPVAPDGRGGDCSAFRPGGLFDARRVVRALVDRTRGDVVVQLAGGTYRLDRPLAPTDRDSGQHGHQVIRQAAPVPNDARSRQLYVDGARAPIAQGPAPVVLTRNDGDWTESRCRAGAVSGARLTMQQACWDNVTDRPKPPLQAGAYFPDLASTAMPTRLENASLPHPGQWCTCPFGANAEESANVTWRAAHNVTNTFTHLGAAGLAFAYGSQDNLVRGNVFSDIPGTGPMLGSSNDPHPADVGEIAFVPWDGVDSGASAGHLDRPAHPDLTGSINAGDTTYLEGHQDRTIPKADGSIDEEAGFAHGTRLRFQGNYDADPIAVCPCGDSAIDPQYPGNHQLPLRPGAADLPRDVLAGAGLEPAFRLLAAAGGPKVVSVTPRSGPATGPTGALVIGSGFTTDAAVVTGGGAPQVADTVRVQVDQETYDGSPRANAELAGAEFYDASGTRPGH</sequence>
<feature type="region of interest" description="Disordered" evidence="1">
    <location>
        <begin position="79"/>
        <end position="107"/>
    </location>
</feature>
<evidence type="ECO:0008006" key="4">
    <source>
        <dbReference type="Google" id="ProtNLM"/>
    </source>
</evidence>
<dbReference type="AlphaFoldDB" id="A0A1H8VWI6"/>
<protein>
    <recommendedName>
        <fullName evidence="4">Right handed beta helix region</fullName>
    </recommendedName>
</protein>
<dbReference type="Proteomes" id="UP000198582">
    <property type="component" value="Unassembled WGS sequence"/>
</dbReference>
<dbReference type="STRING" id="394193.SAMN04489732_104350"/>
<evidence type="ECO:0000313" key="3">
    <source>
        <dbReference type="Proteomes" id="UP000198582"/>
    </source>
</evidence>
<dbReference type="OrthoDB" id="9808066at2"/>
<name>A0A1H8VWI6_9PSEU</name>
<keyword evidence="3" id="KW-1185">Reference proteome</keyword>
<proteinExistence type="predicted"/>
<evidence type="ECO:0000313" key="2">
    <source>
        <dbReference type="EMBL" id="SEP19759.1"/>
    </source>
</evidence>
<dbReference type="EMBL" id="FOEF01000004">
    <property type="protein sequence ID" value="SEP19759.1"/>
    <property type="molecule type" value="Genomic_DNA"/>
</dbReference>
<dbReference type="RefSeq" id="WP_143086187.1">
    <property type="nucleotide sequence ID" value="NZ_FOEF01000004.1"/>
</dbReference>
<evidence type="ECO:0000256" key="1">
    <source>
        <dbReference type="SAM" id="MobiDB-lite"/>
    </source>
</evidence>
<organism evidence="2 3">
    <name type="scientific">Amycolatopsis saalfeldensis</name>
    <dbReference type="NCBI Taxonomy" id="394193"/>
    <lineage>
        <taxon>Bacteria</taxon>
        <taxon>Bacillati</taxon>
        <taxon>Actinomycetota</taxon>
        <taxon>Actinomycetes</taxon>
        <taxon>Pseudonocardiales</taxon>
        <taxon>Pseudonocardiaceae</taxon>
        <taxon>Amycolatopsis</taxon>
    </lineage>
</organism>